<dbReference type="OrthoDB" id="409956at2759"/>
<reference evidence="1" key="1">
    <citation type="submission" date="2021-07" db="EMBL/GenBank/DDBJ databases">
        <authorList>
            <person name="Branca A.L. A."/>
        </authorList>
    </citation>
    <scope>NUCLEOTIDE SEQUENCE</scope>
</reference>
<dbReference type="EMBL" id="CAJVPD010000188">
    <property type="protein sequence ID" value="CAG8364236.1"/>
    <property type="molecule type" value="Genomic_DNA"/>
</dbReference>
<dbReference type="Proteomes" id="UP001152592">
    <property type="component" value="Unassembled WGS sequence"/>
</dbReference>
<comment type="caution">
    <text evidence="1">The sequence shown here is derived from an EMBL/GenBank/DDBJ whole genome shotgun (WGS) entry which is preliminary data.</text>
</comment>
<evidence type="ECO:0000313" key="2">
    <source>
        <dbReference type="Proteomes" id="UP001152592"/>
    </source>
</evidence>
<dbReference type="AlphaFoldDB" id="A0A9W4NGK7"/>
<name>A0A9W4NGK7_9EURO</name>
<gene>
    <name evidence="1" type="ORF">PSALAMII_LOCUS3964</name>
</gene>
<evidence type="ECO:0000313" key="1">
    <source>
        <dbReference type="EMBL" id="CAG8364236.1"/>
    </source>
</evidence>
<protein>
    <submittedName>
        <fullName evidence="1">Uncharacterized protein</fullName>
    </submittedName>
</protein>
<proteinExistence type="predicted"/>
<sequence length="83" mass="9534">MDTVEKCSVVKFNSSLRRCDVCTRCILQSETYQSCGKCSGLFYFHVCLQCVGFKVHCGDRSHVWEKIDSVTAPEKTNYEDRKV</sequence>
<organism evidence="1 2">
    <name type="scientific">Penicillium salamii</name>
    <dbReference type="NCBI Taxonomy" id="1612424"/>
    <lineage>
        <taxon>Eukaryota</taxon>
        <taxon>Fungi</taxon>
        <taxon>Dikarya</taxon>
        <taxon>Ascomycota</taxon>
        <taxon>Pezizomycotina</taxon>
        <taxon>Eurotiomycetes</taxon>
        <taxon>Eurotiomycetidae</taxon>
        <taxon>Eurotiales</taxon>
        <taxon>Aspergillaceae</taxon>
        <taxon>Penicillium</taxon>
    </lineage>
</organism>
<accession>A0A9W4NGK7</accession>